<dbReference type="Proteomes" id="UP001476282">
    <property type="component" value="Unassembled WGS sequence"/>
</dbReference>
<evidence type="ECO:0000256" key="4">
    <source>
        <dbReference type="SAM" id="MobiDB-lite"/>
    </source>
</evidence>
<evidence type="ECO:0000313" key="6">
    <source>
        <dbReference type="EMBL" id="GAA5483743.1"/>
    </source>
</evidence>
<evidence type="ECO:0000256" key="1">
    <source>
        <dbReference type="ARBA" id="ARBA00006611"/>
    </source>
</evidence>
<dbReference type="SUPFAM" id="SSF160246">
    <property type="entry name" value="EspE N-terminal domain-like"/>
    <property type="match status" value="1"/>
</dbReference>
<dbReference type="PANTHER" id="PTHR30258">
    <property type="entry name" value="TYPE II SECRETION SYSTEM PROTEIN GSPE-RELATED"/>
    <property type="match status" value="1"/>
</dbReference>
<keyword evidence="2" id="KW-0547">Nucleotide-binding</keyword>
<gene>
    <name evidence="6" type="primary">xpsE</name>
    <name evidence="6" type="ORF">Hsar01_02977</name>
</gene>
<sequence length="576" mass="62217">MSGTADAGNPWIPDLRRASNDLPKPTVFSNEDYLADLLVEAGAVTQEQVDHARAKGGSPVETLLADTELTESTVAAVLAQNAGLEVVNLDGVTISPEVNSAIPDDIACRYRAVPVADDGVYLSVAVADPFDFETMDSLPQVLGREVLFVVANHSQIASFLKQFYGAKDKHDMLDVAGAPGAEGEDSDAPIIKLVQNLLSEAMRMRASDIHIEPLETSVRIRYRVDGRLAEVDNHPKKLLPAIIARLKVMSGSMSIAEKRLPQDGRIQLKVGGKEIDLRVSSVPSNHGESIVMRILDKSALVLGLPELGFFSDDQATFEELIGLPDGIILVTGPTGSGKTTTLYTCLNVINRPDRKIITVEDPVEYELPGINQVMVKADVGMTFAAALRAMLRQAPNIIMIGEIRDAETANIAINAALTGHLVLSTLHTNDAPSAVARLADIGIKRFLIASAVRAILAQRLTRKLCPACKAPAQLTEKQMRSLNLDPSRLGDATIMGPVGCEKCRGGGYKGRMGIFELFQVDDEVRHLINENMASAQLRKRARELGMRTMREDGIRKVLAGLTSAEEVLHVTMSDAD</sequence>
<accession>A0ABP9UQC9</accession>
<dbReference type="PANTHER" id="PTHR30258:SF1">
    <property type="entry name" value="PROTEIN TRANSPORT PROTEIN HOFB HOMOLOG"/>
    <property type="match status" value="1"/>
</dbReference>
<reference evidence="6 7" key="1">
    <citation type="submission" date="2024-02" db="EMBL/GenBank/DDBJ databases">
        <title>Haloferula sargassicola NBRC 104335.</title>
        <authorList>
            <person name="Ichikawa N."/>
            <person name="Katano-Makiyama Y."/>
            <person name="Hidaka K."/>
        </authorList>
    </citation>
    <scope>NUCLEOTIDE SEQUENCE [LARGE SCALE GENOMIC DNA]</scope>
    <source>
        <strain evidence="6 7">NBRC 104335</strain>
    </source>
</reference>
<dbReference type="InterPro" id="IPR001482">
    <property type="entry name" value="T2SS/T4SS_dom"/>
</dbReference>
<keyword evidence="7" id="KW-1185">Reference proteome</keyword>
<dbReference type="InterPro" id="IPR027417">
    <property type="entry name" value="P-loop_NTPase"/>
</dbReference>
<protein>
    <submittedName>
        <fullName evidence="6">Type II secretion system protein E</fullName>
    </submittedName>
</protein>
<evidence type="ECO:0000256" key="3">
    <source>
        <dbReference type="ARBA" id="ARBA00022840"/>
    </source>
</evidence>
<name>A0ABP9UQC9_9BACT</name>
<comment type="caution">
    <text evidence="6">The sequence shown here is derived from an EMBL/GenBank/DDBJ whole genome shotgun (WGS) entry which is preliminary data.</text>
</comment>
<dbReference type="Gene3D" id="3.40.50.300">
    <property type="entry name" value="P-loop containing nucleotide triphosphate hydrolases"/>
    <property type="match status" value="1"/>
</dbReference>
<dbReference type="SMART" id="SM00382">
    <property type="entry name" value="AAA"/>
    <property type="match status" value="1"/>
</dbReference>
<organism evidence="6 7">
    <name type="scientific">Haloferula sargassicola</name>
    <dbReference type="NCBI Taxonomy" id="490096"/>
    <lineage>
        <taxon>Bacteria</taxon>
        <taxon>Pseudomonadati</taxon>
        <taxon>Verrucomicrobiota</taxon>
        <taxon>Verrucomicrobiia</taxon>
        <taxon>Verrucomicrobiales</taxon>
        <taxon>Verrucomicrobiaceae</taxon>
        <taxon>Haloferula</taxon>
    </lineage>
</organism>
<keyword evidence="3" id="KW-0067">ATP-binding</keyword>
<dbReference type="EMBL" id="BAABRI010000017">
    <property type="protein sequence ID" value="GAA5483743.1"/>
    <property type="molecule type" value="Genomic_DNA"/>
</dbReference>
<evidence type="ECO:0000259" key="5">
    <source>
        <dbReference type="SMART" id="SM00382"/>
    </source>
</evidence>
<dbReference type="InterPro" id="IPR007831">
    <property type="entry name" value="T2SS_GspE_N"/>
</dbReference>
<dbReference type="Gene3D" id="3.30.300.160">
    <property type="entry name" value="Type II secretion system, protein E, N-terminal domain"/>
    <property type="match status" value="1"/>
</dbReference>
<dbReference type="InterPro" id="IPR037257">
    <property type="entry name" value="T2SS_E_N_sf"/>
</dbReference>
<dbReference type="InterPro" id="IPR003593">
    <property type="entry name" value="AAA+_ATPase"/>
</dbReference>
<dbReference type="Pfam" id="PF00437">
    <property type="entry name" value="T2SSE"/>
    <property type="match status" value="1"/>
</dbReference>
<evidence type="ECO:0000256" key="2">
    <source>
        <dbReference type="ARBA" id="ARBA00022741"/>
    </source>
</evidence>
<dbReference type="Gene3D" id="3.30.450.90">
    <property type="match status" value="1"/>
</dbReference>
<proteinExistence type="inferred from homology"/>
<feature type="region of interest" description="Disordered" evidence="4">
    <location>
        <begin position="1"/>
        <end position="20"/>
    </location>
</feature>
<evidence type="ECO:0000313" key="7">
    <source>
        <dbReference type="Proteomes" id="UP001476282"/>
    </source>
</evidence>
<dbReference type="Pfam" id="PF05157">
    <property type="entry name" value="MshEN"/>
    <property type="match status" value="1"/>
</dbReference>
<dbReference type="SUPFAM" id="SSF52540">
    <property type="entry name" value="P-loop containing nucleoside triphosphate hydrolases"/>
    <property type="match status" value="1"/>
</dbReference>
<feature type="domain" description="AAA+ ATPase" evidence="5">
    <location>
        <begin position="324"/>
        <end position="447"/>
    </location>
</feature>
<dbReference type="CDD" id="cd01129">
    <property type="entry name" value="PulE-GspE-like"/>
    <property type="match status" value="1"/>
</dbReference>
<comment type="similarity">
    <text evidence="1">Belongs to the GSP E family.</text>
</comment>